<evidence type="ECO:0000313" key="3">
    <source>
        <dbReference type="EMBL" id="KIY71096.1"/>
    </source>
</evidence>
<keyword evidence="4" id="KW-1185">Reference proteome</keyword>
<feature type="compositionally biased region" description="Low complexity" evidence="2">
    <location>
        <begin position="1"/>
        <end position="17"/>
    </location>
</feature>
<dbReference type="STRING" id="1314674.A0A0D7BNC7"/>
<organism evidence="3 4">
    <name type="scientific">Cylindrobasidium torrendii FP15055 ss-10</name>
    <dbReference type="NCBI Taxonomy" id="1314674"/>
    <lineage>
        <taxon>Eukaryota</taxon>
        <taxon>Fungi</taxon>
        <taxon>Dikarya</taxon>
        <taxon>Basidiomycota</taxon>
        <taxon>Agaricomycotina</taxon>
        <taxon>Agaricomycetes</taxon>
        <taxon>Agaricomycetidae</taxon>
        <taxon>Agaricales</taxon>
        <taxon>Marasmiineae</taxon>
        <taxon>Physalacriaceae</taxon>
        <taxon>Cylindrobasidium</taxon>
    </lineage>
</organism>
<protein>
    <submittedName>
        <fullName evidence="3">Uncharacterized protein</fullName>
    </submittedName>
</protein>
<dbReference type="EMBL" id="KN880458">
    <property type="protein sequence ID" value="KIY71096.1"/>
    <property type="molecule type" value="Genomic_DNA"/>
</dbReference>
<reference evidence="3 4" key="1">
    <citation type="journal article" date="2015" name="Fungal Genet. Biol.">
        <title>Evolution of novel wood decay mechanisms in Agaricales revealed by the genome sequences of Fistulina hepatica and Cylindrobasidium torrendii.</title>
        <authorList>
            <person name="Floudas D."/>
            <person name="Held B.W."/>
            <person name="Riley R."/>
            <person name="Nagy L.G."/>
            <person name="Koehler G."/>
            <person name="Ransdell A.S."/>
            <person name="Younus H."/>
            <person name="Chow J."/>
            <person name="Chiniquy J."/>
            <person name="Lipzen A."/>
            <person name="Tritt A."/>
            <person name="Sun H."/>
            <person name="Haridas S."/>
            <person name="LaButti K."/>
            <person name="Ohm R.A."/>
            <person name="Kues U."/>
            <person name="Blanchette R.A."/>
            <person name="Grigoriev I.V."/>
            <person name="Minto R.E."/>
            <person name="Hibbett D.S."/>
        </authorList>
    </citation>
    <scope>NUCLEOTIDE SEQUENCE [LARGE SCALE GENOMIC DNA]</scope>
    <source>
        <strain evidence="3 4">FP15055 ss-10</strain>
    </source>
</reference>
<accession>A0A0D7BNC7</accession>
<dbReference type="AlphaFoldDB" id="A0A0D7BNC7"/>
<keyword evidence="1" id="KW-0175">Coiled coil</keyword>
<evidence type="ECO:0000313" key="4">
    <source>
        <dbReference type="Proteomes" id="UP000054007"/>
    </source>
</evidence>
<feature type="compositionally biased region" description="Polar residues" evidence="2">
    <location>
        <begin position="716"/>
        <end position="732"/>
    </location>
</feature>
<feature type="region of interest" description="Disordered" evidence="2">
    <location>
        <begin position="1"/>
        <end position="30"/>
    </location>
</feature>
<feature type="compositionally biased region" description="Basic and acidic residues" evidence="2">
    <location>
        <begin position="18"/>
        <end position="27"/>
    </location>
</feature>
<feature type="region of interest" description="Disordered" evidence="2">
    <location>
        <begin position="580"/>
        <end position="600"/>
    </location>
</feature>
<feature type="coiled-coil region" evidence="1">
    <location>
        <begin position="831"/>
        <end position="890"/>
    </location>
</feature>
<dbReference type="Proteomes" id="UP000054007">
    <property type="component" value="Unassembled WGS sequence"/>
</dbReference>
<evidence type="ECO:0000256" key="2">
    <source>
        <dbReference type="SAM" id="MobiDB-lite"/>
    </source>
</evidence>
<feature type="region of interest" description="Disordered" evidence="2">
    <location>
        <begin position="769"/>
        <end position="801"/>
    </location>
</feature>
<feature type="compositionally biased region" description="Pro residues" evidence="2">
    <location>
        <begin position="772"/>
        <end position="785"/>
    </location>
</feature>
<proteinExistence type="predicted"/>
<gene>
    <name evidence="3" type="ORF">CYLTODRAFT_487468</name>
</gene>
<feature type="region of interest" description="Disordered" evidence="2">
    <location>
        <begin position="716"/>
        <end position="741"/>
    </location>
</feature>
<sequence length="911" mass="101192">MVGKRPLSLSPLSSEGEGPSKRQKNGETEFAALLRDNSKEKADHKAWLTELRDMVLGMSDADRAEAKRLAGGDLWAQFVHLNVTMRQDGTPRALKGQCIRGTVIREWDMVPVARPVTCKTCAFLKRTCEYTNSSNPNARCRECLFKQSECVVYNAAPKKVAPLPETIATIIQDDPGTHTEAWLKELRHRILQLDSDEQAAVKSGLPRQLWAELVHLALPPNKDGKRRNITPIINKIATWDIVPQLMPIPCQSCYTKSVECESMCAAEPSKQCRRCAFTTTASANDCCPVDTGDTPAPTQAQEHADHALYVELVAVHNDKEKKDGDKIKWLQELRDHVLQMTPSKQLEVRGRLGDKRWAQIVGLSIPNHILKKIARDVDKMAGWSVDPVKAGVPCECCKAAKTTCEYTSQKNISGPCRECDVAGTECVRRPPSASDILTDDDLLKEAYAIHSRLPKQGLDRTNEVQALRQVAAQISSTKQGELKASIGDEVWAEMVWSAKPVKGKSLEGTAVNKISVVDWALSPLPATPPCRRCLAEKLDCVHTNGKKSNCRECAVLGETCDWEIDTEVHTSQSSVFEELARPPSKNHLPKEANSNGSGKEHHDFFELVENEGSDHQEWITELRDLAAGMDSEQQAAARQKAGDSIWAQMVAVSVNDKRPLQDGKIGGSKITEWDLVPVVNESSCDYCVNMSIACERQRDGPAGTCRACSLKRRGCTRTSGATELSRSPTTSRKPAKKVQPVARPVEEVIAGPSTRRAATIVSENMDWTFAEPPSPPPRATVPPPRVVTRPREVSPPRTNTNVSVSAPLVQETPSISSISAIPTTQVLTAISKSELRLLDRLEKELDRKDLELERREQELHAMRVERVEREKQMRTERETLLKEVERVRTERDEERAGLMREVERLKGLGPR</sequence>
<name>A0A0D7BNC7_9AGAR</name>
<dbReference type="OrthoDB" id="2899748at2759"/>
<evidence type="ECO:0000256" key="1">
    <source>
        <dbReference type="SAM" id="Coils"/>
    </source>
</evidence>